<protein>
    <recommendedName>
        <fullName evidence="2">phosphoribosylglycinamide formyltransferase 1</fullName>
        <ecNumber evidence="2">2.1.2.2</ecNumber>
    </recommendedName>
</protein>
<name>A0A090M8J5_OSTTA</name>
<evidence type="ECO:0000259" key="6">
    <source>
        <dbReference type="Pfam" id="PF00551"/>
    </source>
</evidence>
<dbReference type="NCBIfam" id="TIGR00639">
    <property type="entry name" value="PurN"/>
    <property type="match status" value="1"/>
</dbReference>
<feature type="domain" description="Formyl transferase N-terminal" evidence="6">
    <location>
        <begin position="64"/>
        <end position="248"/>
    </location>
</feature>
<evidence type="ECO:0000256" key="2">
    <source>
        <dbReference type="ARBA" id="ARBA00012254"/>
    </source>
</evidence>
<evidence type="ECO:0000313" key="7">
    <source>
        <dbReference type="EMBL" id="CEF98414.1"/>
    </source>
</evidence>
<accession>A0A090M8J5</accession>
<dbReference type="KEGG" id="ota:OT_ostta06g02970"/>
<dbReference type="InterPro" id="IPR002376">
    <property type="entry name" value="Formyl_transf_N"/>
</dbReference>
<feature type="region of interest" description="Disordered" evidence="5">
    <location>
        <begin position="19"/>
        <end position="41"/>
    </location>
</feature>
<keyword evidence="4" id="KW-0658">Purine biosynthesis</keyword>
<feature type="compositionally biased region" description="Basic and acidic residues" evidence="5">
    <location>
        <begin position="21"/>
        <end position="37"/>
    </location>
</feature>
<dbReference type="InterPro" id="IPR004607">
    <property type="entry name" value="GART"/>
</dbReference>
<comment type="pathway">
    <text evidence="1">Purine metabolism; IMP biosynthesis via de novo pathway; N(2)-formyl-N(1)-(5-phospho-D-ribosyl)glycinamide from N(1)-(5-phospho-D-ribosyl)glycinamide (10-formyl THF route): step 1/1.</text>
</comment>
<gene>
    <name evidence="7" type="ORF">OT_ostta06g02970</name>
</gene>
<dbReference type="AlphaFoldDB" id="A0A090M8J5"/>
<dbReference type="Proteomes" id="UP000009170">
    <property type="component" value="Unassembled WGS sequence"/>
</dbReference>
<evidence type="ECO:0000313" key="8">
    <source>
        <dbReference type="Proteomes" id="UP000009170"/>
    </source>
</evidence>
<dbReference type="CDD" id="cd08645">
    <property type="entry name" value="FMT_core_GART"/>
    <property type="match status" value="1"/>
</dbReference>
<evidence type="ECO:0000256" key="1">
    <source>
        <dbReference type="ARBA" id="ARBA00005054"/>
    </source>
</evidence>
<dbReference type="HAMAP" id="MF_01930">
    <property type="entry name" value="PurN"/>
    <property type="match status" value="1"/>
</dbReference>
<dbReference type="PANTHER" id="PTHR43369">
    <property type="entry name" value="PHOSPHORIBOSYLGLYCINAMIDE FORMYLTRANSFERASE"/>
    <property type="match status" value="1"/>
</dbReference>
<reference evidence="7 8" key="2">
    <citation type="journal article" date="2014" name="BMC Genomics">
        <title>An improved genome of the model marine alga Ostreococcus tauri unfolds by assessing Illumina de novo assemblies.</title>
        <authorList>
            <person name="Blanc-Mathieu R."/>
            <person name="Verhelst B."/>
            <person name="Derelle E."/>
            <person name="Rombauts S."/>
            <person name="Bouget F.Y."/>
            <person name="Carre I."/>
            <person name="Chateau A."/>
            <person name="Eyre-Walker A."/>
            <person name="Grimsley N."/>
            <person name="Moreau H."/>
            <person name="Piegu B."/>
            <person name="Rivals E."/>
            <person name="Schackwitz W."/>
            <person name="Van de Peer Y."/>
            <person name="Piganeau G."/>
        </authorList>
    </citation>
    <scope>NUCLEOTIDE SEQUENCE [LARGE SCALE GENOMIC DNA]</scope>
    <source>
        <strain evidence="8">OTTH 0595 / CCAP 157/2 / RCC745</strain>
    </source>
</reference>
<dbReference type="EMBL" id="CAID01000006">
    <property type="protein sequence ID" value="CEF98414.1"/>
    <property type="molecule type" value="Genomic_DNA"/>
</dbReference>
<keyword evidence="3 7" id="KW-0808">Transferase</keyword>
<dbReference type="FunCoup" id="A0A090M8J5">
    <property type="interactions" value="314"/>
</dbReference>
<evidence type="ECO:0000256" key="5">
    <source>
        <dbReference type="SAM" id="MobiDB-lite"/>
    </source>
</evidence>
<dbReference type="PANTHER" id="PTHR43369:SF2">
    <property type="entry name" value="PHOSPHORIBOSYLGLYCINAMIDE FORMYLTRANSFERASE"/>
    <property type="match status" value="1"/>
</dbReference>
<dbReference type="InterPro" id="IPR036477">
    <property type="entry name" value="Formyl_transf_N_sf"/>
</dbReference>
<dbReference type="PIRSF" id="PIRSF036480">
    <property type="entry name" value="FormyFH4_hydr"/>
    <property type="match status" value="1"/>
</dbReference>
<dbReference type="RefSeq" id="XP_022839248.1">
    <property type="nucleotide sequence ID" value="XM_022984050.1"/>
</dbReference>
<dbReference type="GO" id="GO:0004644">
    <property type="term" value="F:phosphoribosylglycinamide formyltransferase activity"/>
    <property type="evidence" value="ECO:0007669"/>
    <property type="project" value="UniProtKB-EC"/>
</dbReference>
<keyword evidence="8" id="KW-1185">Reference proteome</keyword>
<dbReference type="EC" id="2.1.2.2" evidence="2"/>
<sequence>MSHATAAFAIASRACPTRHAVSRERQASSSTRHERPNARGRNFAVVLSATPSSSSADASGTRALAVFVSGGGSNMRAISDACERGEVKGRIAVVVTNAPDCGGARWARDRGIDVLIYPKKKATNEGLSADELVRTLKDERGVDYVLLAGYLRLIPPELCRAYERRMVNIHPALLPAFGGKGMHGENVHKAVLASGVRFTGPTVHFVDEEFDKGKIVAQACVPVLDDDDHFAIAERVLEQEHRLFPSVVAALCDDRVRFREDGVPCIIDR</sequence>
<dbReference type="GO" id="GO:0009507">
    <property type="term" value="C:chloroplast"/>
    <property type="evidence" value="ECO:0007669"/>
    <property type="project" value="TreeGrafter"/>
</dbReference>
<proteinExistence type="inferred from homology"/>
<dbReference type="SUPFAM" id="SSF53328">
    <property type="entry name" value="Formyltransferase"/>
    <property type="match status" value="1"/>
</dbReference>
<dbReference type="GO" id="GO:0006189">
    <property type="term" value="P:'de novo' IMP biosynthetic process"/>
    <property type="evidence" value="ECO:0007669"/>
    <property type="project" value="InterPro"/>
</dbReference>
<dbReference type="Gene3D" id="3.40.50.170">
    <property type="entry name" value="Formyl transferase, N-terminal domain"/>
    <property type="match status" value="1"/>
</dbReference>
<dbReference type="GeneID" id="34945913"/>
<dbReference type="Pfam" id="PF00551">
    <property type="entry name" value="Formyl_trans_N"/>
    <property type="match status" value="1"/>
</dbReference>
<reference evidence="8" key="1">
    <citation type="journal article" date="2006" name="Proc. Natl. Acad. Sci. U.S.A.">
        <title>Genome analysis of the smallest free-living eukaryote Ostreococcus tauri unveils many unique features.</title>
        <authorList>
            <person name="Derelle E."/>
            <person name="Ferraz C."/>
            <person name="Rombauts S."/>
            <person name="Rouze P."/>
            <person name="Worden A.Z."/>
            <person name="Robbens S."/>
            <person name="Partensky F."/>
            <person name="Degroeve S."/>
            <person name="Echeynie S."/>
            <person name="Cooke R."/>
            <person name="Saeys Y."/>
            <person name="Wuyts J."/>
            <person name="Jabbari K."/>
            <person name="Bowler C."/>
            <person name="Panaud O."/>
            <person name="Piegu B."/>
            <person name="Ball S.G."/>
            <person name="Ral J.-P."/>
            <person name="Bouget F.-Y."/>
            <person name="Piganeau G."/>
            <person name="De Baets B."/>
            <person name="Picard A."/>
            <person name="Delseny M."/>
            <person name="Demaille J."/>
            <person name="Van de Peer Y."/>
            <person name="Moreau H."/>
        </authorList>
    </citation>
    <scope>NUCLEOTIDE SEQUENCE [LARGE SCALE GENOMIC DNA]</scope>
    <source>
        <strain evidence="8">OTTH 0595 / CCAP 157/2 / RCC745</strain>
    </source>
</reference>
<dbReference type="OrthoDB" id="2018833at2759"/>
<dbReference type="InParanoid" id="A0A090M8J5"/>
<evidence type="ECO:0000256" key="3">
    <source>
        <dbReference type="ARBA" id="ARBA00022679"/>
    </source>
</evidence>
<comment type="caution">
    <text evidence="7">The sequence shown here is derived from an EMBL/GenBank/DDBJ whole genome shotgun (WGS) entry which is preliminary data.</text>
</comment>
<dbReference type="STRING" id="70448.A0A090M8J5"/>
<evidence type="ECO:0000256" key="4">
    <source>
        <dbReference type="ARBA" id="ARBA00022755"/>
    </source>
</evidence>
<organism evidence="7 8">
    <name type="scientific">Ostreococcus tauri</name>
    <name type="common">Marine green alga</name>
    <dbReference type="NCBI Taxonomy" id="70448"/>
    <lineage>
        <taxon>Eukaryota</taxon>
        <taxon>Viridiplantae</taxon>
        <taxon>Chlorophyta</taxon>
        <taxon>Mamiellophyceae</taxon>
        <taxon>Mamiellales</taxon>
        <taxon>Bathycoccaceae</taxon>
        <taxon>Ostreococcus</taxon>
    </lineage>
</organism>